<evidence type="ECO:0000256" key="1">
    <source>
        <dbReference type="ARBA" id="ARBA00022679"/>
    </source>
</evidence>
<sequence>MRKVVQHRSKLMQDQPVLPGEWVTYWVEYVIRHRGALHLRCPAVHMPWYQLYNVDVWVTVIVVTPTVILLACYITYRILRCCCSACCRRNNKKSKQE</sequence>
<evidence type="ECO:0000256" key="2">
    <source>
        <dbReference type="SAM" id="Phobius"/>
    </source>
</evidence>
<accession>A0AAE1FWZ8</accession>
<gene>
    <name evidence="3" type="ORF">Pcinc_014840</name>
</gene>
<keyword evidence="2" id="KW-1133">Transmembrane helix</keyword>
<evidence type="ECO:0000313" key="4">
    <source>
        <dbReference type="Proteomes" id="UP001286313"/>
    </source>
</evidence>
<name>A0AAE1FWZ8_PETCI</name>
<dbReference type="AlphaFoldDB" id="A0AAE1FWZ8"/>
<dbReference type="InterPro" id="IPR002213">
    <property type="entry name" value="UDP_glucos_trans"/>
</dbReference>
<dbReference type="Pfam" id="PF00201">
    <property type="entry name" value="UDPGT"/>
    <property type="match status" value="1"/>
</dbReference>
<keyword evidence="1" id="KW-0808">Transferase</keyword>
<feature type="transmembrane region" description="Helical" evidence="2">
    <location>
        <begin position="56"/>
        <end position="79"/>
    </location>
</feature>
<keyword evidence="2" id="KW-0812">Transmembrane</keyword>
<proteinExistence type="predicted"/>
<comment type="caution">
    <text evidence="3">The sequence shown here is derived from an EMBL/GenBank/DDBJ whole genome shotgun (WGS) entry which is preliminary data.</text>
</comment>
<organism evidence="3 4">
    <name type="scientific">Petrolisthes cinctipes</name>
    <name type="common">Flat porcelain crab</name>
    <dbReference type="NCBI Taxonomy" id="88211"/>
    <lineage>
        <taxon>Eukaryota</taxon>
        <taxon>Metazoa</taxon>
        <taxon>Ecdysozoa</taxon>
        <taxon>Arthropoda</taxon>
        <taxon>Crustacea</taxon>
        <taxon>Multicrustacea</taxon>
        <taxon>Malacostraca</taxon>
        <taxon>Eumalacostraca</taxon>
        <taxon>Eucarida</taxon>
        <taxon>Decapoda</taxon>
        <taxon>Pleocyemata</taxon>
        <taxon>Anomura</taxon>
        <taxon>Galatheoidea</taxon>
        <taxon>Porcellanidae</taxon>
        <taxon>Petrolisthes</taxon>
    </lineage>
</organism>
<dbReference type="Proteomes" id="UP001286313">
    <property type="component" value="Unassembled WGS sequence"/>
</dbReference>
<dbReference type="GO" id="GO:0008194">
    <property type="term" value="F:UDP-glycosyltransferase activity"/>
    <property type="evidence" value="ECO:0007669"/>
    <property type="project" value="InterPro"/>
</dbReference>
<protein>
    <submittedName>
        <fullName evidence="3">Uncharacterized protein</fullName>
    </submittedName>
</protein>
<keyword evidence="2" id="KW-0472">Membrane</keyword>
<evidence type="ECO:0000313" key="3">
    <source>
        <dbReference type="EMBL" id="KAK3880682.1"/>
    </source>
</evidence>
<keyword evidence="4" id="KW-1185">Reference proteome</keyword>
<reference evidence="3" key="1">
    <citation type="submission" date="2023-10" db="EMBL/GenBank/DDBJ databases">
        <title>Genome assemblies of two species of porcelain crab, Petrolisthes cinctipes and Petrolisthes manimaculis (Anomura: Porcellanidae).</title>
        <authorList>
            <person name="Angst P."/>
        </authorList>
    </citation>
    <scope>NUCLEOTIDE SEQUENCE</scope>
    <source>
        <strain evidence="3">PB745_01</strain>
        <tissue evidence="3">Gill</tissue>
    </source>
</reference>
<dbReference type="EMBL" id="JAWQEG010001301">
    <property type="protein sequence ID" value="KAK3880682.1"/>
    <property type="molecule type" value="Genomic_DNA"/>
</dbReference>